<keyword evidence="1" id="KW-0732">Signal</keyword>
<dbReference type="AlphaFoldDB" id="A0A8E6B860"/>
<dbReference type="Proteomes" id="UP000676194">
    <property type="component" value="Chromosome"/>
</dbReference>
<gene>
    <name evidence="2" type="ORF">KIH39_07040</name>
</gene>
<feature type="signal peptide" evidence="1">
    <location>
        <begin position="1"/>
        <end position="20"/>
    </location>
</feature>
<feature type="chain" id="PRO_5034029315" evidence="1">
    <location>
        <begin position="21"/>
        <end position="664"/>
    </location>
</feature>
<sequence length="664" mass="71898">MHQRQLAAFLVLSLTSLAVAQKKPDSPAPASTVSLSPQAPVISPAFPHGLSRGTKSELKISGSKLETAKAVWASFPVQASVKAKSAQEVTLTLDVSKEASVGYHHLRVITEFGISNAILICVDDLPQVLQTSGHQDKKTPQKLTIPCVVAGKVDEDKSDWYSFTVSPGQRLSFETLGHRLGNPIDPILKLYSAATGLEIPGTYSDDPPGLQNDARITHTFAEAGEYLIEMRDTQYRGGPNHHYRLRIGDFPVGQVVEPLYIQAGKKATVQFPGASITKVLGVEVTAPATSLTGAIAVVPKIGELSGWPLQVRISDVPELLEKAPNNKPTEAMQLPVPCGVSAGFQSKGDVDYYRFPAKKGVKYLISAETFDINTPAEVYLQLLDKDQKQLAKSDPMQTTARLEYAATSDTELFIKAEHLNYLFGPAELYHLIVREDEPDFELILPLDRCEASMMTGTLLPVAIKRKNYGGEIRLSVEGPEQVIGSVVVPANSNQALLPIQLTGSDLKPAYVFGVLGEIVINGQVKRRYADRLEAVRKEMDNLLHPPIPITRQVAVAVISSPPIRGTIQLSSPTFKSDKPLECTIKLERSAAATEEVNVALVGLPEGVTANVKPIGKGETQAKFTLKVDPKLPAGRLPFGVRFTTKIAGKDMVSYSPLVESLIAK</sequence>
<dbReference type="Gene3D" id="2.60.120.380">
    <property type="match status" value="2"/>
</dbReference>
<evidence type="ECO:0000313" key="2">
    <source>
        <dbReference type="EMBL" id="QVL33658.1"/>
    </source>
</evidence>
<accession>A0A8E6B860</accession>
<organism evidence="2 3">
    <name type="scientific">Telmatocola sphagniphila</name>
    <dbReference type="NCBI Taxonomy" id="1123043"/>
    <lineage>
        <taxon>Bacteria</taxon>
        <taxon>Pseudomonadati</taxon>
        <taxon>Planctomycetota</taxon>
        <taxon>Planctomycetia</taxon>
        <taxon>Gemmatales</taxon>
        <taxon>Gemmataceae</taxon>
    </lineage>
</organism>
<keyword evidence="3" id="KW-1185">Reference proteome</keyword>
<dbReference type="RefSeq" id="WP_213498580.1">
    <property type="nucleotide sequence ID" value="NZ_CP074694.1"/>
</dbReference>
<reference evidence="2" key="1">
    <citation type="submission" date="2021-05" db="EMBL/GenBank/DDBJ databases">
        <title>Complete genome sequence of the cellulolytic planctomycete Telmatocola sphagniphila SP2T and characterization of the first cellulase from planctomycetes.</title>
        <authorList>
            <person name="Rakitin A.L."/>
            <person name="Beletsky A.V."/>
            <person name="Naumoff D.G."/>
            <person name="Kulichevskaya I.S."/>
            <person name="Mardanov A.V."/>
            <person name="Ravin N.V."/>
            <person name="Dedysh S.N."/>
        </authorList>
    </citation>
    <scope>NUCLEOTIDE SEQUENCE</scope>
    <source>
        <strain evidence="2">SP2T</strain>
    </source>
</reference>
<evidence type="ECO:0000256" key="1">
    <source>
        <dbReference type="SAM" id="SignalP"/>
    </source>
</evidence>
<evidence type="ECO:0000313" key="3">
    <source>
        <dbReference type="Proteomes" id="UP000676194"/>
    </source>
</evidence>
<name>A0A8E6B860_9BACT</name>
<protein>
    <submittedName>
        <fullName evidence="2">PPC domain-containing protein</fullName>
    </submittedName>
</protein>
<proteinExistence type="predicted"/>
<dbReference type="EMBL" id="CP074694">
    <property type="protein sequence ID" value="QVL33658.1"/>
    <property type="molecule type" value="Genomic_DNA"/>
</dbReference>
<dbReference type="KEGG" id="tsph:KIH39_07040"/>